<organism evidence="2 3">
    <name type="scientific">Candidatus Thiomargarita nelsonii</name>
    <dbReference type="NCBI Taxonomy" id="1003181"/>
    <lineage>
        <taxon>Bacteria</taxon>
        <taxon>Pseudomonadati</taxon>
        <taxon>Pseudomonadota</taxon>
        <taxon>Gammaproteobacteria</taxon>
        <taxon>Thiotrichales</taxon>
        <taxon>Thiotrichaceae</taxon>
        <taxon>Thiomargarita</taxon>
    </lineage>
</organism>
<reference evidence="2 3" key="1">
    <citation type="submission" date="2016-05" db="EMBL/GenBank/DDBJ databases">
        <title>Single-cell genome of chain-forming Candidatus Thiomargarita nelsonii and comparison to other large sulfur-oxidizing bacteria.</title>
        <authorList>
            <person name="Winkel M."/>
            <person name="Salman V."/>
            <person name="Woyke T."/>
            <person name="Schulz-Vogt H."/>
            <person name="Richter M."/>
            <person name="Flood B."/>
            <person name="Bailey J."/>
            <person name="Amann R."/>
            <person name="Mussmann M."/>
        </authorList>
    </citation>
    <scope>NUCLEOTIDE SEQUENCE [LARGE SCALE GENOMIC DNA]</scope>
    <source>
        <strain evidence="2 3">THI036</strain>
    </source>
</reference>
<evidence type="ECO:0000313" key="3">
    <source>
        <dbReference type="Proteomes" id="UP000076962"/>
    </source>
</evidence>
<keyword evidence="3" id="KW-1185">Reference proteome</keyword>
<name>A0A176RUC0_9GAMM</name>
<dbReference type="InterPro" id="IPR012334">
    <property type="entry name" value="Pectin_lyas_fold"/>
</dbReference>
<evidence type="ECO:0000313" key="2">
    <source>
        <dbReference type="EMBL" id="OAD19344.1"/>
    </source>
</evidence>
<dbReference type="Proteomes" id="UP000076962">
    <property type="component" value="Unassembled WGS sequence"/>
</dbReference>
<dbReference type="InterPro" id="IPR008638">
    <property type="entry name" value="FhaB/CdiA-like_TPS"/>
</dbReference>
<accession>A0A176RUC0</accession>
<dbReference type="EMBL" id="LUTY01002839">
    <property type="protein sequence ID" value="OAD19344.1"/>
    <property type="molecule type" value="Genomic_DNA"/>
</dbReference>
<gene>
    <name evidence="2" type="ORF">THIOM_005028</name>
</gene>
<dbReference type="Gene3D" id="2.160.20.10">
    <property type="entry name" value="Single-stranded right-handed beta-helix, Pectin lyase-like"/>
    <property type="match status" value="2"/>
</dbReference>
<comment type="caution">
    <text evidence="2">The sequence shown here is derived from an EMBL/GenBank/DDBJ whole genome shotgun (WGS) entry which is preliminary data.</text>
</comment>
<feature type="domain" description="Filamentous haemagglutinin FhaB/tRNA nuclease CdiA-like TPS" evidence="1">
    <location>
        <begin position="3"/>
        <end position="165"/>
    </location>
</feature>
<evidence type="ECO:0000259" key="1">
    <source>
        <dbReference type="Pfam" id="PF05860"/>
    </source>
</evidence>
<sequence>MPNADIYLINPRGILFGQNATLNVPGSFYASSADQIILEDGTTFSATNPQNDPPILSAEPFSAFGFLDDDTPPAPISITGSQFQVSAGKTFALVGGEITINGAKISGGQGIEIESRNAAPITVTNSTIMAQGEGRIFFRSGQLVVRNNSTIEVKSESAGGRIEVDVTEMQLTDSIIRLNPIGGSDAGSILIGMGHLNSLNLTNSKILGITLGSKKGGDIKIKAANSITFSDNSQLNVRSSASGDAGSVDIDTSSLSLTNLSVIDASTFGTGNAGEIQIKVANGITLEDNSFLIVTSFGKGIGSGDAGSIAIETGSLSLTNSSFIGASTFGPGKAGEIQIKAANSITLEDESSLNVDMGDKIILGEEIDSGDAGSLAIETGDLSLTNSSFIKTTTSGTRKGGNIELDITNLELTNGSGILATTSGPGKAGDIQIKAANSITLEDESFLSVATFGEEIGSGDAGSLTIDTGSLSLTNSNIGTTTSGAGNAGSVQIKAANSITLVSESGLVVGISLYQMN</sequence>
<dbReference type="Pfam" id="PF05860">
    <property type="entry name" value="TPS"/>
    <property type="match status" value="1"/>
</dbReference>
<dbReference type="SUPFAM" id="SSF51126">
    <property type="entry name" value="Pectin lyase-like"/>
    <property type="match status" value="2"/>
</dbReference>
<dbReference type="AlphaFoldDB" id="A0A176RUC0"/>
<proteinExistence type="predicted"/>
<dbReference type="InterPro" id="IPR011050">
    <property type="entry name" value="Pectin_lyase_fold/virulence"/>
</dbReference>
<protein>
    <submittedName>
        <fullName evidence="2">Protein containing Filamentous hemagglutinin</fullName>
    </submittedName>
</protein>